<dbReference type="EMBL" id="JABJWZ010000239">
    <property type="protein sequence ID" value="MBB1255725.1"/>
    <property type="molecule type" value="Genomic_DNA"/>
</dbReference>
<dbReference type="PANTHER" id="PTHR47359:SF3">
    <property type="entry name" value="NLP_P60 DOMAIN-CONTAINING PROTEIN-RELATED"/>
    <property type="match status" value="1"/>
</dbReference>
<dbReference type="GO" id="GO:0008234">
    <property type="term" value="F:cysteine-type peptidase activity"/>
    <property type="evidence" value="ECO:0007669"/>
    <property type="project" value="UniProtKB-KW"/>
</dbReference>
<evidence type="ECO:0000256" key="6">
    <source>
        <dbReference type="SAM" id="MobiDB-lite"/>
    </source>
</evidence>
<protein>
    <submittedName>
        <fullName evidence="9">C40 family peptidase</fullName>
    </submittedName>
</protein>
<sequence>MVSHRSPRHSQPLPTRGARLTVLSAAAAAAAALGTVPAGAEPGGGPTDSGEASARVDRLYEEAERATEKYNAAAERVTALRKHVERAQDRAARGQAEVNRMRDSLASVAGTQYRTAGLDPTLALLLSTEPDAYLARAAALDLAGSRATGRLHELQRAQRALRQHRTETAGKLQELEKQRRELSRHKRTVQSKLSAARRLLNRLTPEERADRDRASRSGERPGQDGQQAAPTGLPVPASGRAGGALSAAQRALGSPYAWGQAGPSAFDCAGLTQWAYRQAGVSIPRTSQGQAHAGRRVPLSQAQPGDLVIYRADASHVAMYAGNGQVIHSPYPGAKVRYDPVNMMPVSAVTRP</sequence>
<keyword evidence="3" id="KW-0378">Hydrolase</keyword>
<evidence type="ECO:0000256" key="4">
    <source>
        <dbReference type="ARBA" id="ARBA00022807"/>
    </source>
</evidence>
<feature type="coiled-coil region" evidence="5">
    <location>
        <begin position="49"/>
        <end position="104"/>
    </location>
</feature>
<proteinExistence type="inferred from homology"/>
<organism evidence="9 10">
    <name type="scientific">Streptomyces alkaliterrae</name>
    <dbReference type="NCBI Taxonomy" id="2213162"/>
    <lineage>
        <taxon>Bacteria</taxon>
        <taxon>Bacillati</taxon>
        <taxon>Actinomycetota</taxon>
        <taxon>Actinomycetes</taxon>
        <taxon>Kitasatosporales</taxon>
        <taxon>Streptomycetaceae</taxon>
        <taxon>Streptomyces</taxon>
    </lineage>
</organism>
<name>A0A7W3WP53_9ACTN</name>
<gene>
    <name evidence="9" type="ORF">H3146_20530</name>
</gene>
<dbReference type="AlphaFoldDB" id="A0A7W3WP53"/>
<evidence type="ECO:0000256" key="2">
    <source>
        <dbReference type="ARBA" id="ARBA00022670"/>
    </source>
</evidence>
<dbReference type="InterPro" id="IPR038765">
    <property type="entry name" value="Papain-like_cys_pep_sf"/>
</dbReference>
<dbReference type="GO" id="GO:0006508">
    <property type="term" value="P:proteolysis"/>
    <property type="evidence" value="ECO:0007669"/>
    <property type="project" value="UniProtKB-KW"/>
</dbReference>
<keyword evidence="4" id="KW-0788">Thiol protease</keyword>
<comment type="similarity">
    <text evidence="1">Belongs to the peptidase C40 family.</text>
</comment>
<dbReference type="Pfam" id="PF00877">
    <property type="entry name" value="NLPC_P60"/>
    <property type="match status" value="1"/>
</dbReference>
<reference evidence="10" key="1">
    <citation type="submission" date="2020-05" db="EMBL/GenBank/DDBJ databases">
        <title>Classification of alakaliphilic streptomycetes isolated from an alkaline soil next to Lonar Crater, India and a proposal for the recognition of Streptomyces alkaliterrae sp. nov.</title>
        <authorList>
            <person name="Golinska P."/>
        </authorList>
    </citation>
    <scope>NUCLEOTIDE SEQUENCE [LARGE SCALE GENOMIC DNA]</scope>
    <source>
        <strain evidence="10">OF3</strain>
    </source>
</reference>
<evidence type="ECO:0000256" key="3">
    <source>
        <dbReference type="ARBA" id="ARBA00022801"/>
    </source>
</evidence>
<feature type="chain" id="PRO_5031272395" evidence="7">
    <location>
        <begin position="41"/>
        <end position="352"/>
    </location>
</feature>
<dbReference type="Gene3D" id="3.90.1720.10">
    <property type="entry name" value="endopeptidase domain like (from Nostoc punctiforme)"/>
    <property type="match status" value="1"/>
</dbReference>
<evidence type="ECO:0000256" key="5">
    <source>
        <dbReference type="SAM" id="Coils"/>
    </source>
</evidence>
<evidence type="ECO:0000313" key="9">
    <source>
        <dbReference type="EMBL" id="MBB1255725.1"/>
    </source>
</evidence>
<dbReference type="InterPro" id="IPR000064">
    <property type="entry name" value="NLP_P60_dom"/>
</dbReference>
<dbReference type="PANTHER" id="PTHR47359">
    <property type="entry name" value="PEPTIDOGLYCAN DL-ENDOPEPTIDASE CWLO"/>
    <property type="match status" value="1"/>
</dbReference>
<keyword evidence="7" id="KW-0732">Signal</keyword>
<evidence type="ECO:0000256" key="7">
    <source>
        <dbReference type="SAM" id="SignalP"/>
    </source>
</evidence>
<feature type="signal peptide" evidence="7">
    <location>
        <begin position="1"/>
        <end position="40"/>
    </location>
</feature>
<keyword evidence="5" id="KW-0175">Coiled coil</keyword>
<dbReference type="RefSeq" id="WP_181355101.1">
    <property type="nucleotide sequence ID" value="NZ_JABJWZ010000239.1"/>
</dbReference>
<accession>A0A7W3WP53</accession>
<feature type="compositionally biased region" description="Basic and acidic residues" evidence="6">
    <location>
        <begin position="204"/>
        <end position="222"/>
    </location>
</feature>
<evidence type="ECO:0000313" key="10">
    <source>
        <dbReference type="Proteomes" id="UP000525686"/>
    </source>
</evidence>
<evidence type="ECO:0000259" key="8">
    <source>
        <dbReference type="PROSITE" id="PS51935"/>
    </source>
</evidence>
<keyword evidence="2" id="KW-0645">Protease</keyword>
<dbReference type="PROSITE" id="PS51935">
    <property type="entry name" value="NLPC_P60"/>
    <property type="match status" value="1"/>
</dbReference>
<dbReference type="InterPro" id="IPR051794">
    <property type="entry name" value="PG_Endopeptidase_C40"/>
</dbReference>
<feature type="region of interest" description="Disordered" evidence="6">
    <location>
        <begin position="179"/>
        <end position="242"/>
    </location>
</feature>
<dbReference type="SUPFAM" id="SSF54001">
    <property type="entry name" value="Cysteine proteinases"/>
    <property type="match status" value="1"/>
</dbReference>
<dbReference type="Proteomes" id="UP000525686">
    <property type="component" value="Unassembled WGS sequence"/>
</dbReference>
<comment type="caution">
    <text evidence="9">The sequence shown here is derived from an EMBL/GenBank/DDBJ whole genome shotgun (WGS) entry which is preliminary data.</text>
</comment>
<evidence type="ECO:0000256" key="1">
    <source>
        <dbReference type="ARBA" id="ARBA00007074"/>
    </source>
</evidence>
<feature type="domain" description="NlpC/P60" evidence="8">
    <location>
        <begin position="238"/>
        <end position="352"/>
    </location>
</feature>